<evidence type="ECO:0000313" key="4">
    <source>
        <dbReference type="Proteomes" id="UP001237823"/>
    </source>
</evidence>
<keyword evidence="2" id="KW-1133">Transmembrane helix</keyword>
<feature type="transmembrane region" description="Helical" evidence="2">
    <location>
        <begin position="12"/>
        <end position="39"/>
    </location>
</feature>
<protein>
    <submittedName>
        <fullName evidence="3">Uncharacterized protein</fullName>
    </submittedName>
</protein>
<evidence type="ECO:0000256" key="1">
    <source>
        <dbReference type="SAM" id="MobiDB-lite"/>
    </source>
</evidence>
<dbReference type="EMBL" id="JAUCML010000003">
    <property type="protein sequence ID" value="MDM7884685.1"/>
    <property type="molecule type" value="Genomic_DNA"/>
</dbReference>
<evidence type="ECO:0000256" key="2">
    <source>
        <dbReference type="SAM" id="Phobius"/>
    </source>
</evidence>
<keyword evidence="4" id="KW-1185">Reference proteome</keyword>
<comment type="caution">
    <text evidence="3">The sequence shown here is derived from an EMBL/GenBank/DDBJ whole genome shotgun (WGS) entry which is preliminary data.</text>
</comment>
<dbReference type="Proteomes" id="UP001237823">
    <property type="component" value="Unassembled WGS sequence"/>
</dbReference>
<name>A0ABT7T574_9MICO</name>
<feature type="region of interest" description="Disordered" evidence="1">
    <location>
        <begin position="61"/>
        <end position="84"/>
    </location>
</feature>
<gene>
    <name evidence="3" type="ORF">QUG92_06155</name>
</gene>
<proteinExistence type="predicted"/>
<keyword evidence="2" id="KW-0472">Membrane</keyword>
<accession>A0ABT7T574</accession>
<organism evidence="3 4">
    <name type="scientific">Curtobacterium citri</name>
    <dbReference type="NCBI Taxonomy" id="3055139"/>
    <lineage>
        <taxon>Bacteria</taxon>
        <taxon>Bacillati</taxon>
        <taxon>Actinomycetota</taxon>
        <taxon>Actinomycetes</taxon>
        <taxon>Micrococcales</taxon>
        <taxon>Microbacteriaceae</taxon>
        <taxon>Curtobacterium</taxon>
    </lineage>
</organism>
<dbReference type="RefSeq" id="WP_289458076.1">
    <property type="nucleotide sequence ID" value="NZ_JAUCML010000003.1"/>
</dbReference>
<keyword evidence="2" id="KW-0812">Transmembrane</keyword>
<evidence type="ECO:0000313" key="3">
    <source>
        <dbReference type="EMBL" id="MDM7884685.1"/>
    </source>
</evidence>
<reference evidence="3 4" key="1">
    <citation type="submission" date="2023-06" db="EMBL/GenBank/DDBJ databases">
        <authorList>
            <person name="Feng G."/>
            <person name="Li J."/>
            <person name="Zhu H."/>
        </authorList>
    </citation>
    <scope>NUCLEOTIDE SEQUENCE [LARGE SCALE GENOMIC DNA]</scope>
    <source>
        <strain evidence="3 4">RHCKG23</strain>
    </source>
</reference>
<sequence length="84" mass="8707">MVSGGFAVVSFVYLGVVLLALVLVVALVVLVFAAIRVLWLTATEKELRIDRLRVDALVDTLGDEGTDGPGVTGAPDRPSGPTAS</sequence>